<name>A0ABN9REM5_9DINO</name>
<feature type="region of interest" description="Disordered" evidence="1">
    <location>
        <begin position="195"/>
        <end position="243"/>
    </location>
</feature>
<evidence type="ECO:0000256" key="1">
    <source>
        <dbReference type="SAM" id="MobiDB-lite"/>
    </source>
</evidence>
<organism evidence="2 3">
    <name type="scientific">Prorocentrum cordatum</name>
    <dbReference type="NCBI Taxonomy" id="2364126"/>
    <lineage>
        <taxon>Eukaryota</taxon>
        <taxon>Sar</taxon>
        <taxon>Alveolata</taxon>
        <taxon>Dinophyceae</taxon>
        <taxon>Prorocentrales</taxon>
        <taxon>Prorocentraceae</taxon>
        <taxon>Prorocentrum</taxon>
    </lineage>
</organism>
<feature type="compositionally biased region" description="Basic and acidic residues" evidence="1">
    <location>
        <begin position="211"/>
        <end position="236"/>
    </location>
</feature>
<comment type="caution">
    <text evidence="2">The sequence shown here is derived from an EMBL/GenBank/DDBJ whole genome shotgun (WGS) entry which is preliminary data.</text>
</comment>
<gene>
    <name evidence="2" type="ORF">PCOR1329_LOCUS20083</name>
</gene>
<protein>
    <submittedName>
        <fullName evidence="2">Uncharacterized protein</fullName>
    </submittedName>
</protein>
<accession>A0ABN9REM5</accession>
<dbReference type="Proteomes" id="UP001189429">
    <property type="component" value="Unassembled WGS sequence"/>
</dbReference>
<evidence type="ECO:0000313" key="2">
    <source>
        <dbReference type="EMBL" id="CAK0817458.1"/>
    </source>
</evidence>
<sequence length="243" mass="26328">EDVRTKTASESEDEQPGSAAQRAAPQLRRLKLPGGHHTGDRVNSLITRYRFGSLILEMGQEGVVHCQARGEYTSGVAEDDVRLLVQFQAGHDWCLPLRHLSAASSYNPSRAAQLPGGHTWGDRVRSLVTYLNPLSGGKEVWLGESGVVIGPGQTKGKLAVRFDDKSGGEWNVWPSTLCAAGAFAEVVKQRLAGGLSRGDRVSSRGSAEGSRSVEKGLDAPKKLQLRDGEDGLDHQPRIYPYPY</sequence>
<feature type="non-terminal residue" evidence="2">
    <location>
        <position position="1"/>
    </location>
</feature>
<reference evidence="2" key="1">
    <citation type="submission" date="2023-10" db="EMBL/GenBank/DDBJ databases">
        <authorList>
            <person name="Chen Y."/>
            <person name="Shah S."/>
            <person name="Dougan E. K."/>
            <person name="Thang M."/>
            <person name="Chan C."/>
        </authorList>
    </citation>
    <scope>NUCLEOTIDE SEQUENCE [LARGE SCALE GENOMIC DNA]</scope>
</reference>
<keyword evidence="3" id="KW-1185">Reference proteome</keyword>
<evidence type="ECO:0000313" key="3">
    <source>
        <dbReference type="Proteomes" id="UP001189429"/>
    </source>
</evidence>
<dbReference type="EMBL" id="CAUYUJ010006469">
    <property type="protein sequence ID" value="CAK0817458.1"/>
    <property type="molecule type" value="Genomic_DNA"/>
</dbReference>
<proteinExistence type="predicted"/>
<feature type="region of interest" description="Disordered" evidence="1">
    <location>
        <begin position="1"/>
        <end position="38"/>
    </location>
</feature>